<keyword evidence="1" id="KW-0812">Transmembrane</keyword>
<feature type="transmembrane region" description="Helical" evidence="1">
    <location>
        <begin position="34"/>
        <end position="57"/>
    </location>
</feature>
<reference evidence="2" key="1">
    <citation type="submission" date="2023-03" db="EMBL/GenBank/DDBJ databases">
        <title>Actinorhabdospora filicis NBRC 111898.</title>
        <authorList>
            <person name="Ichikawa N."/>
            <person name="Sato H."/>
            <person name="Tonouchi N."/>
        </authorList>
    </citation>
    <scope>NUCLEOTIDE SEQUENCE</scope>
    <source>
        <strain evidence="2">NBRC 111898</strain>
    </source>
</reference>
<dbReference type="AlphaFoldDB" id="A0A9W6SNV4"/>
<proteinExistence type="predicted"/>
<sequence length="209" mass="21971">MRWLIYVAVAGPSLVLAGIGLSHPQELTADTARWWTNMHIILIPVFPLLAVAQWLLLRGTPAGLPGVLAWGARIAGWIYLGFYGALDTLAGIGTGWLVQNGVHSGGGHHGMAMDRDPVLNRLFEIGNDLGYVGAYAFVAASLLTSAVLVMRAGPKAIAGGVVLVAGSVAFSQWHIYWPRGVASQLAIAIGFALLAWSLDGVRRAVPAAG</sequence>
<protein>
    <submittedName>
        <fullName evidence="2">Uncharacterized protein</fullName>
    </submittedName>
</protein>
<evidence type="ECO:0000313" key="2">
    <source>
        <dbReference type="EMBL" id="GLZ79172.1"/>
    </source>
</evidence>
<name>A0A9W6SNV4_9ACTN</name>
<keyword evidence="1" id="KW-1133">Transmembrane helix</keyword>
<organism evidence="2 3">
    <name type="scientific">Actinorhabdospora filicis</name>
    <dbReference type="NCBI Taxonomy" id="1785913"/>
    <lineage>
        <taxon>Bacteria</taxon>
        <taxon>Bacillati</taxon>
        <taxon>Actinomycetota</taxon>
        <taxon>Actinomycetes</taxon>
        <taxon>Micromonosporales</taxon>
        <taxon>Micromonosporaceae</taxon>
        <taxon>Actinorhabdospora</taxon>
    </lineage>
</organism>
<feature type="transmembrane region" description="Helical" evidence="1">
    <location>
        <begin position="129"/>
        <end position="149"/>
    </location>
</feature>
<dbReference type="RefSeq" id="WP_285664295.1">
    <property type="nucleotide sequence ID" value="NZ_BSTX01000002.1"/>
</dbReference>
<feature type="transmembrane region" description="Helical" evidence="1">
    <location>
        <begin position="181"/>
        <end position="198"/>
    </location>
</feature>
<evidence type="ECO:0000313" key="3">
    <source>
        <dbReference type="Proteomes" id="UP001165079"/>
    </source>
</evidence>
<accession>A0A9W6SNV4</accession>
<gene>
    <name evidence="2" type="ORF">Afil01_39790</name>
</gene>
<comment type="caution">
    <text evidence="2">The sequence shown here is derived from an EMBL/GenBank/DDBJ whole genome shotgun (WGS) entry which is preliminary data.</text>
</comment>
<keyword evidence="3" id="KW-1185">Reference proteome</keyword>
<evidence type="ECO:0000256" key="1">
    <source>
        <dbReference type="SAM" id="Phobius"/>
    </source>
</evidence>
<dbReference type="EMBL" id="BSTX01000002">
    <property type="protein sequence ID" value="GLZ79172.1"/>
    <property type="molecule type" value="Genomic_DNA"/>
</dbReference>
<dbReference type="Proteomes" id="UP001165079">
    <property type="component" value="Unassembled WGS sequence"/>
</dbReference>
<feature type="transmembrane region" description="Helical" evidence="1">
    <location>
        <begin position="156"/>
        <end position="175"/>
    </location>
</feature>
<keyword evidence="1" id="KW-0472">Membrane</keyword>